<dbReference type="SUPFAM" id="SSF52833">
    <property type="entry name" value="Thioredoxin-like"/>
    <property type="match status" value="1"/>
</dbReference>
<evidence type="ECO:0000256" key="3">
    <source>
        <dbReference type="ARBA" id="ARBA00022691"/>
    </source>
</evidence>
<feature type="coiled-coil region" evidence="4">
    <location>
        <begin position="10"/>
        <end position="37"/>
    </location>
</feature>
<dbReference type="InterPro" id="IPR016461">
    <property type="entry name" value="COMT-like"/>
</dbReference>
<dbReference type="Gene3D" id="3.40.50.150">
    <property type="entry name" value="Vaccinia Virus protein VP39"/>
    <property type="match status" value="1"/>
</dbReference>
<dbReference type="GO" id="GO:0032259">
    <property type="term" value="P:methylation"/>
    <property type="evidence" value="ECO:0007669"/>
    <property type="project" value="UniProtKB-KW"/>
</dbReference>
<dbReference type="Gene3D" id="1.20.1050.130">
    <property type="match status" value="1"/>
</dbReference>
<dbReference type="Pfam" id="PF00891">
    <property type="entry name" value="Methyltransf_2"/>
    <property type="match status" value="1"/>
</dbReference>
<dbReference type="SUPFAM" id="SSF46785">
    <property type="entry name" value="Winged helix' DNA-binding domain"/>
    <property type="match status" value="1"/>
</dbReference>
<proteinExistence type="predicted"/>
<dbReference type="InterPro" id="IPR001077">
    <property type="entry name" value="COMT_C"/>
</dbReference>
<keyword evidence="2 6" id="KW-0808">Transferase</keyword>
<dbReference type="PROSITE" id="PS50405">
    <property type="entry name" value="GST_CTER"/>
    <property type="match status" value="1"/>
</dbReference>
<dbReference type="PANTHER" id="PTHR43712">
    <property type="entry name" value="PUTATIVE (AFU_ORTHOLOGUE AFUA_4G14580)-RELATED"/>
    <property type="match status" value="1"/>
</dbReference>
<keyword evidence="1 6" id="KW-0489">Methyltransferase</keyword>
<organism evidence="6 7">
    <name type="scientific">Aspergillus parasiticus (strain ATCC 56775 / NRRL 5862 / SRRC 143 / SU-1)</name>
    <dbReference type="NCBI Taxonomy" id="1403190"/>
    <lineage>
        <taxon>Eukaryota</taxon>
        <taxon>Fungi</taxon>
        <taxon>Dikarya</taxon>
        <taxon>Ascomycota</taxon>
        <taxon>Pezizomycotina</taxon>
        <taxon>Eurotiomycetes</taxon>
        <taxon>Eurotiomycetidae</taxon>
        <taxon>Eurotiales</taxon>
        <taxon>Aspergillaceae</taxon>
        <taxon>Aspergillus</taxon>
        <taxon>Aspergillus subgen. Circumdati</taxon>
    </lineage>
</organism>
<evidence type="ECO:0000313" key="6">
    <source>
        <dbReference type="EMBL" id="KJK66606.1"/>
    </source>
</evidence>
<reference evidence="6 7" key="1">
    <citation type="submission" date="2015-02" db="EMBL/GenBank/DDBJ databases">
        <title>Draft genome sequence of Aspergillus parasiticus SU-1.</title>
        <authorList>
            <person name="Yu J."/>
            <person name="Fedorova N."/>
            <person name="Yin Y."/>
            <person name="Losada L."/>
            <person name="Zafar N."/>
            <person name="Taujale R."/>
            <person name="Ehrlich K.C."/>
            <person name="Bhatnagar D."/>
            <person name="Cleveland T.E."/>
            <person name="Bennett J.W."/>
            <person name="Nierman W.C."/>
        </authorList>
    </citation>
    <scope>NUCLEOTIDE SEQUENCE [LARGE SCALE GENOMIC DNA]</scope>
    <source>
        <strain evidence="7">ATCC 56775 / NRRL 5862 / SRRC 143 / SU-1</strain>
    </source>
</reference>
<dbReference type="Pfam" id="PF08100">
    <property type="entry name" value="Dimerisation"/>
    <property type="match status" value="1"/>
</dbReference>
<dbReference type="STRING" id="1403190.A0A0F0IHF9"/>
<dbReference type="PANTHER" id="PTHR43712:SF2">
    <property type="entry name" value="O-METHYLTRANSFERASE CICE"/>
    <property type="match status" value="1"/>
</dbReference>
<evidence type="ECO:0000256" key="1">
    <source>
        <dbReference type="ARBA" id="ARBA00022603"/>
    </source>
</evidence>
<dbReference type="SUPFAM" id="SSF47616">
    <property type="entry name" value="GST C-terminal domain-like"/>
    <property type="match status" value="1"/>
</dbReference>
<dbReference type="Pfam" id="PF13410">
    <property type="entry name" value="GST_C_2"/>
    <property type="match status" value="1"/>
</dbReference>
<comment type="caution">
    <text evidence="6">The sequence shown here is derived from an EMBL/GenBank/DDBJ whole genome shotgun (WGS) entry which is preliminary data.</text>
</comment>
<dbReference type="GO" id="GO:0046983">
    <property type="term" value="F:protein dimerization activity"/>
    <property type="evidence" value="ECO:0007669"/>
    <property type="project" value="InterPro"/>
</dbReference>
<keyword evidence="4" id="KW-0175">Coiled coil</keyword>
<evidence type="ECO:0000256" key="2">
    <source>
        <dbReference type="ARBA" id="ARBA00022679"/>
    </source>
</evidence>
<dbReference type="GO" id="GO:0044550">
    <property type="term" value="P:secondary metabolite biosynthetic process"/>
    <property type="evidence" value="ECO:0007669"/>
    <property type="project" value="UniProtKB-ARBA"/>
</dbReference>
<dbReference type="SFLD" id="SFLDS00019">
    <property type="entry name" value="Glutathione_Transferase_(cytos"/>
    <property type="match status" value="1"/>
</dbReference>
<dbReference type="InterPro" id="IPR036388">
    <property type="entry name" value="WH-like_DNA-bd_sf"/>
</dbReference>
<evidence type="ECO:0000259" key="5">
    <source>
        <dbReference type="PROSITE" id="PS50405"/>
    </source>
</evidence>
<dbReference type="InterPro" id="IPR036249">
    <property type="entry name" value="Thioredoxin-like_sf"/>
</dbReference>
<feature type="domain" description="GST C-terminal" evidence="5">
    <location>
        <begin position="539"/>
        <end position="670"/>
    </location>
</feature>
<accession>A0A0F0IHF9</accession>
<sequence>MDAPLTDVERTALQTSLEALNRQVEATRNILRSNSQKALLQTLHTDQELPDPALEALAGKTINLLHETQQLLEPGHLVLADHFLGYVSTKCLCAAVELKLVDILADADEAGMTVDELADASGAHPDRLQQVLRVLRNDNIFDYDAVSHRYRNNRVSALLHSEHWTQWHNWVDLYGNEFYDIARGIPRSIRREEARWAAQINFDTNDDMFTYFQAQGWLPRLHRTLGGGAIAQAPGIVADYPWHEIGSRTVLDVGGGGGGFLASLLREYPQMRGGILDLPRTIEHACTLFHEPQGPYFDLRERVPRENLIAGDFLKAVPAFEVYTMKWVLHDWKDPDVLTILRCIRASLIPGPDSRLVILESNLSDGQMGRLSRYGDINMMMTANGQERSEEQWRALAAASGWEVSRIYPMRRAWVCAIDLRPSASESGDRKHNPSGAVVMGDMEYDGRVILYIIKADETSYINYIKPLILAEEIQFPHVLSVIDTRDEWFYSIHPERMVPSLKDQDPVTGEKVIVFESTACLQYLVDRFDTDGTWSGRTVAEKGAILSWTAYQTAALGPTAKYWLYFKRGYPTRANPVQLPRTIEKLHANTLRQWDILEKRLKEPGQQYIALKDRPTLADLSYFPFAMPWMFTFLGVDIKDWPHIQRWSERMLSRPAVARVLQRAPTLGH</sequence>
<dbReference type="GO" id="GO:0008171">
    <property type="term" value="F:O-methyltransferase activity"/>
    <property type="evidence" value="ECO:0007669"/>
    <property type="project" value="InterPro"/>
</dbReference>
<evidence type="ECO:0000256" key="4">
    <source>
        <dbReference type="SAM" id="Coils"/>
    </source>
</evidence>
<dbReference type="Proteomes" id="UP000033540">
    <property type="component" value="Unassembled WGS sequence"/>
</dbReference>
<gene>
    <name evidence="6" type="ORF">P875_00128083</name>
</gene>
<dbReference type="InterPro" id="IPR012967">
    <property type="entry name" value="COMT_dimerisation"/>
</dbReference>
<dbReference type="InterPro" id="IPR040079">
    <property type="entry name" value="Glutathione_S-Trfase"/>
</dbReference>
<name>A0A0F0IHF9_ASPPU</name>
<dbReference type="AlphaFoldDB" id="A0A0F0IHF9"/>
<protein>
    <submittedName>
        <fullName evidence="6">O-methyltransferase</fullName>
    </submittedName>
</protein>
<keyword evidence="3" id="KW-0949">S-adenosyl-L-methionine</keyword>
<dbReference type="InterPro" id="IPR036390">
    <property type="entry name" value="WH_DNA-bd_sf"/>
</dbReference>
<dbReference type="InterPro" id="IPR010987">
    <property type="entry name" value="Glutathione-S-Trfase_C-like"/>
</dbReference>
<evidence type="ECO:0000313" key="7">
    <source>
        <dbReference type="Proteomes" id="UP000033540"/>
    </source>
</evidence>
<dbReference type="InterPro" id="IPR029063">
    <property type="entry name" value="SAM-dependent_MTases_sf"/>
</dbReference>
<dbReference type="EMBL" id="JZEE01000238">
    <property type="protein sequence ID" value="KJK66606.1"/>
    <property type="molecule type" value="Genomic_DNA"/>
</dbReference>
<dbReference type="SUPFAM" id="SSF53335">
    <property type="entry name" value="S-adenosyl-L-methionine-dependent methyltransferases"/>
    <property type="match status" value="1"/>
</dbReference>
<dbReference type="OrthoDB" id="1606438at2759"/>
<dbReference type="Gene3D" id="1.10.10.10">
    <property type="entry name" value="Winged helix-like DNA-binding domain superfamily/Winged helix DNA-binding domain"/>
    <property type="match status" value="1"/>
</dbReference>
<dbReference type="InterPro" id="IPR036282">
    <property type="entry name" value="Glutathione-S-Trfase_C_sf"/>
</dbReference>
<dbReference type="PROSITE" id="PS51683">
    <property type="entry name" value="SAM_OMT_II"/>
    <property type="match status" value="1"/>
</dbReference>